<dbReference type="OrthoDB" id="5490584at2"/>
<dbReference type="EMBL" id="QUNO01000004">
    <property type="protein sequence ID" value="REH50152.1"/>
    <property type="molecule type" value="Genomic_DNA"/>
</dbReference>
<name>A0A3E0HUC9_9PSEU</name>
<comment type="caution">
    <text evidence="2">The sequence shown here is derived from an EMBL/GenBank/DDBJ whole genome shotgun (WGS) entry which is preliminary data.</text>
</comment>
<dbReference type="SUPFAM" id="SSF52540">
    <property type="entry name" value="P-loop containing nucleoside triphosphate hydrolases"/>
    <property type="match status" value="1"/>
</dbReference>
<dbReference type="GO" id="GO:0016887">
    <property type="term" value="F:ATP hydrolysis activity"/>
    <property type="evidence" value="ECO:0007669"/>
    <property type="project" value="InterPro"/>
</dbReference>
<accession>A0A3E0HUC9</accession>
<dbReference type="InterPro" id="IPR025723">
    <property type="entry name" value="ArsA/GET3_ATPase-like"/>
</dbReference>
<dbReference type="Pfam" id="PF02374">
    <property type="entry name" value="ArsA_ATPase"/>
    <property type="match status" value="1"/>
</dbReference>
<dbReference type="Proteomes" id="UP000256269">
    <property type="component" value="Unassembled WGS sequence"/>
</dbReference>
<dbReference type="GO" id="GO:0005524">
    <property type="term" value="F:ATP binding"/>
    <property type="evidence" value="ECO:0007669"/>
    <property type="project" value="InterPro"/>
</dbReference>
<feature type="domain" description="ArsA/GET3 Anion-transporting ATPase-like" evidence="1">
    <location>
        <begin position="16"/>
        <end position="287"/>
    </location>
</feature>
<dbReference type="InterPro" id="IPR016300">
    <property type="entry name" value="ATPase_ArsA/GET3"/>
</dbReference>
<evidence type="ECO:0000313" key="3">
    <source>
        <dbReference type="Proteomes" id="UP000256269"/>
    </source>
</evidence>
<protein>
    <submittedName>
        <fullName evidence="2">Anion-transporting ArsA/GET3 family ATPase</fullName>
    </submittedName>
</protein>
<dbReference type="PANTHER" id="PTHR10803:SF26">
    <property type="entry name" value="ANION TRANSPORTER ATPASE-RELATED"/>
    <property type="match status" value="1"/>
</dbReference>
<keyword evidence="3" id="KW-1185">Reference proteome</keyword>
<gene>
    <name evidence="2" type="ORF">BCF44_104426</name>
</gene>
<evidence type="ECO:0000259" key="1">
    <source>
        <dbReference type="Pfam" id="PF02374"/>
    </source>
</evidence>
<sequence length="374" mass="39947">MAAKLHVDKLLDDPATKVIVCCGSGGVGKTTTAAALAARAAERGRRTVVLTIDPARRLAQSLGLRELDNTPRRVQVEGFDTEDRLHAMMLDMRRTFDDMVLAHAGPERAEQILGNPFYQTISSSFSGTQEYMAMEKLGQLAADGSWDLIVVDTPPSRSALDFLDAPQRLSTVLDGRIIRLLSAPARAGGRGLLKIVGAGFGLFTKAISTIIGGQLLADASAFVQAFDSMFGGFRERAQKTYQLLRSPGTAFLVVAAPEPDALREASYFVERLAAESMPLAGLVLNRTHPVLAKLPVGRALAAADELDRAGDAPLAAAVLRVHADRVAVATREQRLLARFTKAHPSVAVTGVPALAEDVHDLAGLREIGRRLAGE</sequence>
<dbReference type="RefSeq" id="WP_116174668.1">
    <property type="nucleotide sequence ID" value="NZ_CP144375.1"/>
</dbReference>
<dbReference type="PANTHER" id="PTHR10803">
    <property type="entry name" value="ARSENICAL PUMP-DRIVING ATPASE ARSENITE-TRANSLOCATING ATPASE"/>
    <property type="match status" value="1"/>
</dbReference>
<dbReference type="AlphaFoldDB" id="A0A3E0HUC9"/>
<organism evidence="2 3">
    <name type="scientific">Kutzneria buriramensis</name>
    <dbReference type="NCBI Taxonomy" id="1045776"/>
    <lineage>
        <taxon>Bacteria</taxon>
        <taxon>Bacillati</taxon>
        <taxon>Actinomycetota</taxon>
        <taxon>Actinomycetes</taxon>
        <taxon>Pseudonocardiales</taxon>
        <taxon>Pseudonocardiaceae</taxon>
        <taxon>Kutzneria</taxon>
    </lineage>
</organism>
<proteinExistence type="predicted"/>
<dbReference type="InterPro" id="IPR027417">
    <property type="entry name" value="P-loop_NTPase"/>
</dbReference>
<evidence type="ECO:0000313" key="2">
    <source>
        <dbReference type="EMBL" id="REH50152.1"/>
    </source>
</evidence>
<reference evidence="2 3" key="1">
    <citation type="submission" date="2018-08" db="EMBL/GenBank/DDBJ databases">
        <title>Genomic Encyclopedia of Archaeal and Bacterial Type Strains, Phase II (KMG-II): from individual species to whole genera.</title>
        <authorList>
            <person name="Goeker M."/>
        </authorList>
    </citation>
    <scope>NUCLEOTIDE SEQUENCE [LARGE SCALE GENOMIC DNA]</scope>
    <source>
        <strain evidence="2 3">DSM 45791</strain>
    </source>
</reference>
<dbReference type="Gene3D" id="3.40.50.300">
    <property type="entry name" value="P-loop containing nucleotide triphosphate hydrolases"/>
    <property type="match status" value="1"/>
</dbReference>